<dbReference type="PANTHER" id="PTHR42804:SF1">
    <property type="entry name" value="ALDEHYDE DEHYDROGENASE-RELATED"/>
    <property type="match status" value="1"/>
</dbReference>
<proteinExistence type="inferred from homology"/>
<name>A0A0C6P8E8_BORBO</name>
<dbReference type="OrthoDB" id="6187633at2"/>
<reference evidence="6 7" key="1">
    <citation type="journal article" date="2012" name="BMC Genomics">
        <title>Comparative genomics of the classical Bordetella subspecies: the evolution and exchange of virulence-associated diversity amongst closely related pathogens.</title>
        <authorList>
            <person name="Park J."/>
            <person name="Zhang Y."/>
            <person name="Buboltz A.M."/>
            <person name="Zhang X."/>
            <person name="Schuster S.C."/>
            <person name="Ahuja U."/>
            <person name="Liu M."/>
            <person name="Miller J.F."/>
            <person name="Sebaihia M."/>
            <person name="Bentley S.D."/>
            <person name="Parkhill J."/>
            <person name="Harvill E.T."/>
        </authorList>
    </citation>
    <scope>NUCLEOTIDE SEQUENCE [LARGE SCALE GENOMIC DNA]</scope>
    <source>
        <strain evidence="6 7">253</strain>
    </source>
</reference>
<evidence type="ECO:0000313" key="7">
    <source>
        <dbReference type="Proteomes" id="UP000007564"/>
    </source>
</evidence>
<sequence>MMDYAEFYADGAFHPCGGAAVLPVYNPATEQAEASVRACSADDLERAVRAAAAAGPGWGAAPPAQRRDALDRLAEALRQRAPDIVAGLAREIGCPVWLGELMQVPMAMKGMAHARDGMDAIAWRERIGNGLVERVPVGVIAAITPWNFPLHQIVAKVAAALAAGCTVVLKPSELAPGAAWQFIQACHDAALPPGVVNLVWGDAAIGQALVAHEAVDQVSFTGSTEVGRSIMAEAGRHLKRTTLELGGKSAAVLLPDAELERALPVVLRMAVANSGQACVSQSRLIVPRQRLAEAEQALAALAQAWPQGDPLDAATRLGPLANARQFERVNAMVSRALQQGARLVAGGPGRPAGQARGWHVPVTILSDVTPDMELAQEEVFGPVLALMPYEDGGQDGGEGQALALANATRYGLSGAVWSADAARAAAFARRMKTGQVIINGADQNLATPFGGRGASGVGRENGRFGIEECLTWQSLHGAP</sequence>
<dbReference type="InterPro" id="IPR016162">
    <property type="entry name" value="Ald_DH_N"/>
</dbReference>
<evidence type="ECO:0000256" key="4">
    <source>
        <dbReference type="RuleBase" id="RU003345"/>
    </source>
</evidence>
<evidence type="ECO:0000313" key="6">
    <source>
        <dbReference type="EMBL" id="CCJ54608.1"/>
    </source>
</evidence>
<dbReference type="FunFam" id="3.40.605.10:FF:000007">
    <property type="entry name" value="NAD/NADP-dependent betaine aldehyde dehydrogenase"/>
    <property type="match status" value="1"/>
</dbReference>
<dbReference type="PROSITE" id="PS00687">
    <property type="entry name" value="ALDEHYDE_DEHYDR_GLU"/>
    <property type="match status" value="1"/>
</dbReference>
<dbReference type="InterPro" id="IPR016163">
    <property type="entry name" value="Ald_DH_C"/>
</dbReference>
<dbReference type="Gene3D" id="3.40.309.10">
    <property type="entry name" value="Aldehyde Dehydrogenase, Chain A, domain 2"/>
    <property type="match status" value="1"/>
</dbReference>
<dbReference type="InterPro" id="IPR016161">
    <property type="entry name" value="Ald_DH/histidinol_DH"/>
</dbReference>
<dbReference type="KEGG" id="bbh:BN112_2691"/>
<keyword evidence="2 4" id="KW-0560">Oxidoreductase</keyword>
<evidence type="ECO:0000256" key="1">
    <source>
        <dbReference type="ARBA" id="ARBA00009986"/>
    </source>
</evidence>
<evidence type="ECO:0000256" key="3">
    <source>
        <dbReference type="PROSITE-ProRule" id="PRU10007"/>
    </source>
</evidence>
<dbReference type="Gene3D" id="3.40.605.10">
    <property type="entry name" value="Aldehyde Dehydrogenase, Chain A, domain 1"/>
    <property type="match status" value="1"/>
</dbReference>
<dbReference type="PANTHER" id="PTHR42804">
    <property type="entry name" value="ALDEHYDE DEHYDROGENASE"/>
    <property type="match status" value="1"/>
</dbReference>
<organism evidence="6 7">
    <name type="scientific">Bordetella bronchiseptica 253</name>
    <dbReference type="NCBI Taxonomy" id="568707"/>
    <lineage>
        <taxon>Bacteria</taxon>
        <taxon>Pseudomonadati</taxon>
        <taxon>Pseudomonadota</taxon>
        <taxon>Betaproteobacteria</taxon>
        <taxon>Burkholderiales</taxon>
        <taxon>Alcaligenaceae</taxon>
        <taxon>Bordetella</taxon>
    </lineage>
</organism>
<dbReference type="InterPro" id="IPR029510">
    <property type="entry name" value="Ald_DH_CS_GLU"/>
</dbReference>
<comment type="similarity">
    <text evidence="1 4">Belongs to the aldehyde dehydrogenase family.</text>
</comment>
<dbReference type="InterPro" id="IPR015590">
    <property type="entry name" value="Aldehyde_DH_dom"/>
</dbReference>
<dbReference type="SUPFAM" id="SSF53720">
    <property type="entry name" value="ALDH-like"/>
    <property type="match status" value="1"/>
</dbReference>
<dbReference type="Proteomes" id="UP000007564">
    <property type="component" value="Chromosome"/>
</dbReference>
<feature type="active site" evidence="3">
    <location>
        <position position="244"/>
    </location>
</feature>
<gene>
    <name evidence="6" type="ORF">BN112_2691</name>
</gene>
<accession>A0A0C6P8E8</accession>
<dbReference type="Pfam" id="PF00171">
    <property type="entry name" value="Aldedh"/>
    <property type="match status" value="1"/>
</dbReference>
<feature type="domain" description="Aldehyde dehydrogenase" evidence="5">
    <location>
        <begin position="22"/>
        <end position="473"/>
    </location>
</feature>
<dbReference type="GO" id="GO:0016620">
    <property type="term" value="F:oxidoreductase activity, acting on the aldehyde or oxo group of donors, NAD or NADP as acceptor"/>
    <property type="evidence" value="ECO:0007669"/>
    <property type="project" value="InterPro"/>
</dbReference>
<dbReference type="HOGENOM" id="CLU_005391_0_0_4"/>
<evidence type="ECO:0000256" key="2">
    <source>
        <dbReference type="ARBA" id="ARBA00023002"/>
    </source>
</evidence>
<evidence type="ECO:0000259" key="5">
    <source>
        <dbReference type="Pfam" id="PF00171"/>
    </source>
</evidence>
<dbReference type="AlphaFoldDB" id="A0A0C6P8E8"/>
<protein>
    <submittedName>
        <fullName evidence="6">Putative aldehyde dehydrogenase</fullName>
    </submittedName>
</protein>
<dbReference type="EMBL" id="HE965806">
    <property type="protein sequence ID" value="CCJ54608.1"/>
    <property type="molecule type" value="Genomic_DNA"/>
</dbReference>